<keyword evidence="4" id="KW-1185">Reference proteome</keyword>
<feature type="domain" description="EamA" evidence="2">
    <location>
        <begin position="148"/>
        <end position="275"/>
    </location>
</feature>
<dbReference type="EMBL" id="FOEG01000004">
    <property type="protein sequence ID" value="SEO90847.1"/>
    <property type="molecule type" value="Genomic_DNA"/>
</dbReference>
<dbReference type="AlphaFoldDB" id="A0A1H8TIY9"/>
<name>A0A1H8TIY9_9GAMM</name>
<feature type="transmembrane region" description="Helical" evidence="1">
    <location>
        <begin position="176"/>
        <end position="194"/>
    </location>
</feature>
<feature type="transmembrane region" description="Helical" evidence="1">
    <location>
        <begin position="122"/>
        <end position="139"/>
    </location>
</feature>
<accession>A0A1H8TIY9</accession>
<dbReference type="RefSeq" id="WP_091643571.1">
    <property type="nucleotide sequence ID" value="NZ_FOEG01000004.1"/>
</dbReference>
<feature type="domain" description="EamA" evidence="2">
    <location>
        <begin position="8"/>
        <end position="138"/>
    </location>
</feature>
<feature type="transmembrane region" description="Helical" evidence="1">
    <location>
        <begin position="206"/>
        <end position="224"/>
    </location>
</feature>
<keyword evidence="1" id="KW-0812">Transmembrane</keyword>
<dbReference type="PANTHER" id="PTHR22911:SF103">
    <property type="entry name" value="BLR2811 PROTEIN"/>
    <property type="match status" value="1"/>
</dbReference>
<dbReference type="InterPro" id="IPR037185">
    <property type="entry name" value="EmrE-like"/>
</dbReference>
<feature type="transmembrane region" description="Helical" evidence="1">
    <location>
        <begin position="9"/>
        <end position="27"/>
    </location>
</feature>
<evidence type="ECO:0000259" key="2">
    <source>
        <dbReference type="Pfam" id="PF00892"/>
    </source>
</evidence>
<evidence type="ECO:0000313" key="3">
    <source>
        <dbReference type="EMBL" id="SEO90847.1"/>
    </source>
</evidence>
<evidence type="ECO:0000256" key="1">
    <source>
        <dbReference type="SAM" id="Phobius"/>
    </source>
</evidence>
<feature type="transmembrane region" description="Helical" evidence="1">
    <location>
        <begin position="258"/>
        <end position="277"/>
    </location>
</feature>
<feature type="transmembrane region" description="Helical" evidence="1">
    <location>
        <begin position="145"/>
        <end position="164"/>
    </location>
</feature>
<gene>
    <name evidence="3" type="ORF">SAMN04488052_104228</name>
</gene>
<dbReference type="Proteomes" id="UP000199657">
    <property type="component" value="Unassembled WGS sequence"/>
</dbReference>
<dbReference type="SUPFAM" id="SSF103481">
    <property type="entry name" value="Multidrug resistance efflux transporter EmrE"/>
    <property type="match status" value="2"/>
</dbReference>
<feature type="transmembrane region" description="Helical" evidence="1">
    <location>
        <begin position="236"/>
        <end position="252"/>
    </location>
</feature>
<feature type="transmembrane region" description="Helical" evidence="1">
    <location>
        <begin position="70"/>
        <end position="92"/>
    </location>
</feature>
<proteinExistence type="predicted"/>
<dbReference type="OrthoDB" id="148351at2"/>
<dbReference type="Pfam" id="PF00892">
    <property type="entry name" value="EamA"/>
    <property type="match status" value="2"/>
</dbReference>
<dbReference type="GO" id="GO:0016020">
    <property type="term" value="C:membrane"/>
    <property type="evidence" value="ECO:0007669"/>
    <property type="project" value="InterPro"/>
</dbReference>
<dbReference type="InterPro" id="IPR000620">
    <property type="entry name" value="EamA_dom"/>
</dbReference>
<keyword evidence="1" id="KW-0472">Membrane</keyword>
<evidence type="ECO:0000313" key="4">
    <source>
        <dbReference type="Proteomes" id="UP000199657"/>
    </source>
</evidence>
<feature type="transmembrane region" description="Helical" evidence="1">
    <location>
        <begin position="98"/>
        <end position="115"/>
    </location>
</feature>
<sequence>MSGKTVHSAIVLLVIGNLLAIFSDIIIKAQGGDIPALQFVFLRVLCTLLLLLPFLAMVDRGALFRGTRIHVVRAHISLVGVFCMVVALVNLPLATANALFYAAPLIVMVLAVVVFRERATGLSIVAVISGFIGILVILRPMEFSWQGLSALGAAAALGLNALLVRKLPPGQSMAHTLILTHVYAVPAAFALAVWEGAPWDWSLLPAAMGSALFILGYNGSVILAYRSVAANQVTSAEYTGLIWAIAFGWLWFHEVPDVWFVAGSVLIVGPLVLLSLAEKRRLRRDSAAFDPSLSG</sequence>
<keyword evidence="1" id="KW-1133">Transmembrane helix</keyword>
<protein>
    <submittedName>
        <fullName evidence="3">EamA-like transporter family protein</fullName>
    </submittedName>
</protein>
<feature type="transmembrane region" description="Helical" evidence="1">
    <location>
        <begin position="39"/>
        <end position="58"/>
    </location>
</feature>
<reference evidence="3 4" key="1">
    <citation type="submission" date="2016-10" db="EMBL/GenBank/DDBJ databases">
        <authorList>
            <person name="de Groot N.N."/>
        </authorList>
    </citation>
    <scope>NUCLEOTIDE SEQUENCE [LARGE SCALE GENOMIC DNA]</scope>
    <source>
        <strain evidence="3 4">CGMCC 1.6291</strain>
    </source>
</reference>
<dbReference type="PANTHER" id="PTHR22911">
    <property type="entry name" value="ACYL-MALONYL CONDENSING ENZYME-RELATED"/>
    <property type="match status" value="1"/>
</dbReference>
<organism evidence="3 4">
    <name type="scientific">Aquisalimonas asiatica</name>
    <dbReference type="NCBI Taxonomy" id="406100"/>
    <lineage>
        <taxon>Bacteria</taxon>
        <taxon>Pseudomonadati</taxon>
        <taxon>Pseudomonadota</taxon>
        <taxon>Gammaproteobacteria</taxon>
        <taxon>Chromatiales</taxon>
        <taxon>Ectothiorhodospiraceae</taxon>
        <taxon>Aquisalimonas</taxon>
    </lineage>
</organism>